<gene>
    <name evidence="3" type="ORF">DTO96_101325</name>
</gene>
<dbReference type="Gene3D" id="3.10.450.50">
    <property type="match status" value="1"/>
</dbReference>
<dbReference type="SUPFAM" id="SSF54427">
    <property type="entry name" value="NTF2-like"/>
    <property type="match status" value="1"/>
</dbReference>
<evidence type="ECO:0000256" key="1">
    <source>
        <dbReference type="SAM" id="SignalP"/>
    </source>
</evidence>
<feature type="domain" description="SnoaL-like" evidence="2">
    <location>
        <begin position="38"/>
        <end position="132"/>
    </location>
</feature>
<dbReference type="AlphaFoldDB" id="A0A345DB56"/>
<dbReference type="InterPro" id="IPR032710">
    <property type="entry name" value="NTF2-like_dom_sf"/>
</dbReference>
<evidence type="ECO:0000313" key="3">
    <source>
        <dbReference type="EMBL" id="AXF85594.1"/>
    </source>
</evidence>
<organism evidence="3 4">
    <name type="scientific">Ephemeroptericola cinctiostellae</name>
    <dbReference type="NCBI Taxonomy" id="2268024"/>
    <lineage>
        <taxon>Bacteria</taxon>
        <taxon>Pseudomonadati</taxon>
        <taxon>Pseudomonadota</taxon>
        <taxon>Betaproteobacteria</taxon>
        <taxon>Burkholderiales</taxon>
        <taxon>Burkholderiaceae</taxon>
        <taxon>Ephemeroptericola</taxon>
    </lineage>
</organism>
<evidence type="ECO:0000259" key="2">
    <source>
        <dbReference type="Pfam" id="PF12680"/>
    </source>
</evidence>
<evidence type="ECO:0000313" key="4">
    <source>
        <dbReference type="Proteomes" id="UP000252182"/>
    </source>
</evidence>
<reference evidence="4" key="1">
    <citation type="submission" date="2018-07" db="EMBL/GenBank/DDBJ databases">
        <authorList>
            <person name="Kim H."/>
        </authorList>
    </citation>
    <scope>NUCLEOTIDE SEQUENCE [LARGE SCALE GENOMIC DNA]</scope>
    <source>
        <strain evidence="4">F02</strain>
    </source>
</reference>
<dbReference type="RefSeq" id="WP_114562773.1">
    <property type="nucleotide sequence ID" value="NZ_CP031124.1"/>
</dbReference>
<feature type="chain" id="PRO_5016732192" description="SnoaL-like domain-containing protein" evidence="1">
    <location>
        <begin position="24"/>
        <end position="150"/>
    </location>
</feature>
<proteinExistence type="predicted"/>
<protein>
    <recommendedName>
        <fullName evidence="2">SnoaL-like domain-containing protein</fullName>
    </recommendedName>
</protein>
<dbReference type="EMBL" id="CP031124">
    <property type="protein sequence ID" value="AXF85594.1"/>
    <property type="molecule type" value="Genomic_DNA"/>
</dbReference>
<dbReference type="InterPro" id="IPR037401">
    <property type="entry name" value="SnoaL-like"/>
</dbReference>
<dbReference type="PANTHER" id="PTHR38436:SF1">
    <property type="entry name" value="ESTER CYCLASE"/>
    <property type="match status" value="1"/>
</dbReference>
<dbReference type="GO" id="GO:0030638">
    <property type="term" value="P:polyketide metabolic process"/>
    <property type="evidence" value="ECO:0007669"/>
    <property type="project" value="InterPro"/>
</dbReference>
<dbReference type="KEGG" id="hyf:DTO96_101325"/>
<dbReference type="InterPro" id="IPR009959">
    <property type="entry name" value="Cyclase_SnoaL-like"/>
</dbReference>
<name>A0A345DB56_9BURK</name>
<dbReference type="PANTHER" id="PTHR38436">
    <property type="entry name" value="POLYKETIDE CYCLASE SNOAL-LIKE DOMAIN"/>
    <property type="match status" value="1"/>
</dbReference>
<sequence length="150" mass="16602">MKLKKILFASIIASSAVLSTAHAKSSSLERANEKLVITFYQQLFGDKNLEAIDKYLSKDYIQHNPTVPDGRAPLKAAAKEWFSGAAKEKVDIVRSAVKDDTVFLHVRNKRPDGGINAVVDIFRVKNGKIVEHWDVIQDAPATSANAHPMF</sequence>
<accession>A0A345DB56</accession>
<keyword evidence="4" id="KW-1185">Reference proteome</keyword>
<dbReference type="Pfam" id="PF12680">
    <property type="entry name" value="SnoaL_2"/>
    <property type="match status" value="1"/>
</dbReference>
<dbReference type="OrthoDB" id="129343at2"/>
<dbReference type="Proteomes" id="UP000252182">
    <property type="component" value="Chromosome"/>
</dbReference>
<keyword evidence="1" id="KW-0732">Signal</keyword>
<feature type="signal peptide" evidence="1">
    <location>
        <begin position="1"/>
        <end position="23"/>
    </location>
</feature>